<gene>
    <name evidence="1" type="ORF">HLUCCX10_09130</name>
</gene>
<dbReference type="AlphaFoldDB" id="A0A0P7YA46"/>
<protein>
    <submittedName>
        <fullName evidence="1">Toxin-antitoxin system antidote component</fullName>
    </submittedName>
</protein>
<dbReference type="OrthoDB" id="826458at2"/>
<name>A0A0P7YA46_9BACT</name>
<evidence type="ECO:0000313" key="1">
    <source>
        <dbReference type="EMBL" id="KPQ15462.1"/>
    </source>
</evidence>
<accession>A0A0P7YA46</accession>
<dbReference type="PATRIC" id="fig|1305737.6.peg.2462"/>
<sequence length="85" mass="9799">MKTKLTLTVEKEIVERAKTIAANRGVSLSKMFEEVFSKEDPKIEQTEAQKAAISLLKKLESMKPIPSLKESDKELRRRYLLEKYG</sequence>
<dbReference type="EMBL" id="LJXT01000051">
    <property type="protein sequence ID" value="KPQ15462.1"/>
    <property type="molecule type" value="Genomic_DNA"/>
</dbReference>
<reference evidence="1 2" key="1">
    <citation type="submission" date="2015-09" db="EMBL/GenBank/DDBJ databases">
        <title>Identification and resolution of microdiversity through metagenomic sequencing of parallel consortia.</title>
        <authorList>
            <person name="Nelson W.C."/>
            <person name="Romine M.F."/>
            <person name="Lindemann S.R."/>
        </authorList>
    </citation>
    <scope>NUCLEOTIDE SEQUENCE [LARGE SCALE GENOMIC DNA]</scope>
    <source>
        <strain evidence="1">HL-49</strain>
    </source>
</reference>
<dbReference type="Pfam" id="PF19891">
    <property type="entry name" value="DUF6364"/>
    <property type="match status" value="1"/>
</dbReference>
<organism evidence="1 2">
    <name type="scientific">Algoriphagus marincola HL-49</name>
    <dbReference type="NCBI Taxonomy" id="1305737"/>
    <lineage>
        <taxon>Bacteria</taxon>
        <taxon>Pseudomonadati</taxon>
        <taxon>Bacteroidota</taxon>
        <taxon>Cytophagia</taxon>
        <taxon>Cytophagales</taxon>
        <taxon>Cyclobacteriaceae</taxon>
        <taxon>Algoriphagus</taxon>
    </lineage>
</organism>
<evidence type="ECO:0000313" key="2">
    <source>
        <dbReference type="Proteomes" id="UP000050421"/>
    </source>
</evidence>
<dbReference type="STRING" id="1305737.GCA_000526355_03005"/>
<dbReference type="InterPro" id="IPR045944">
    <property type="entry name" value="DUF6364"/>
</dbReference>
<comment type="caution">
    <text evidence="1">The sequence shown here is derived from an EMBL/GenBank/DDBJ whole genome shotgun (WGS) entry which is preliminary data.</text>
</comment>
<proteinExistence type="predicted"/>
<dbReference type="Proteomes" id="UP000050421">
    <property type="component" value="Unassembled WGS sequence"/>
</dbReference>